<dbReference type="CDD" id="cd03392">
    <property type="entry name" value="PAP2_like_2"/>
    <property type="match status" value="1"/>
</dbReference>
<feature type="transmembrane region" description="Helical" evidence="7">
    <location>
        <begin position="359"/>
        <end position="379"/>
    </location>
</feature>
<name>A0A8H9I3W1_9GAMM</name>
<feature type="transmembrane region" description="Helical" evidence="7">
    <location>
        <begin position="281"/>
        <end position="311"/>
    </location>
</feature>
<evidence type="ECO:0000256" key="3">
    <source>
        <dbReference type="ARBA" id="ARBA00022475"/>
    </source>
</evidence>
<dbReference type="GO" id="GO:0005886">
    <property type="term" value="C:plasma membrane"/>
    <property type="evidence" value="ECO:0007669"/>
    <property type="project" value="UniProtKB-SubCell"/>
</dbReference>
<dbReference type="InterPro" id="IPR032816">
    <property type="entry name" value="VTT_dom"/>
</dbReference>
<keyword evidence="10" id="KW-1185">Reference proteome</keyword>
<proteinExistence type="inferred from homology"/>
<keyword evidence="6 7" id="KW-0472">Membrane</keyword>
<dbReference type="AlphaFoldDB" id="A0A8H9I3W1"/>
<feature type="transmembrane region" description="Helical" evidence="7">
    <location>
        <begin position="240"/>
        <end position="261"/>
    </location>
</feature>
<gene>
    <name evidence="9" type="ORF">GCM10007157_19610</name>
</gene>
<dbReference type="SMART" id="SM00014">
    <property type="entry name" value="acidPPc"/>
    <property type="match status" value="1"/>
</dbReference>
<keyword evidence="3" id="KW-1003">Cell membrane</keyword>
<evidence type="ECO:0000313" key="9">
    <source>
        <dbReference type="EMBL" id="GGW27368.1"/>
    </source>
</evidence>
<organism evidence="9 10">
    <name type="scientific">Vreelandella hamiltonii</name>
    <dbReference type="NCBI Taxonomy" id="502829"/>
    <lineage>
        <taxon>Bacteria</taxon>
        <taxon>Pseudomonadati</taxon>
        <taxon>Pseudomonadota</taxon>
        <taxon>Gammaproteobacteria</taxon>
        <taxon>Oceanospirillales</taxon>
        <taxon>Halomonadaceae</taxon>
        <taxon>Vreelandella</taxon>
    </lineage>
</organism>
<evidence type="ECO:0000256" key="6">
    <source>
        <dbReference type="ARBA" id="ARBA00023136"/>
    </source>
</evidence>
<dbReference type="InterPro" id="IPR000326">
    <property type="entry name" value="PAP2/HPO"/>
</dbReference>
<comment type="caution">
    <text evidence="9">The sequence shown here is derived from an EMBL/GenBank/DDBJ whole genome shotgun (WGS) entry which is preliminary data.</text>
</comment>
<feature type="transmembrane region" description="Helical" evidence="7">
    <location>
        <begin position="443"/>
        <end position="462"/>
    </location>
</feature>
<feature type="domain" description="Phosphatidic acid phosphatase type 2/haloperoxidase" evidence="8">
    <location>
        <begin position="317"/>
        <end position="428"/>
    </location>
</feature>
<evidence type="ECO:0000256" key="5">
    <source>
        <dbReference type="ARBA" id="ARBA00022989"/>
    </source>
</evidence>
<comment type="similarity">
    <text evidence="2">Belongs to the DedA family.</text>
</comment>
<dbReference type="Pfam" id="PF01569">
    <property type="entry name" value="PAP2"/>
    <property type="match status" value="1"/>
</dbReference>
<dbReference type="EMBL" id="BMXN01000009">
    <property type="protein sequence ID" value="GGW27368.1"/>
    <property type="molecule type" value="Genomic_DNA"/>
</dbReference>
<dbReference type="Pfam" id="PF09335">
    <property type="entry name" value="VTT_dom"/>
    <property type="match status" value="1"/>
</dbReference>
<dbReference type="RefSeq" id="WP_189463565.1">
    <property type="nucleotide sequence ID" value="NZ_BMXN01000009.1"/>
</dbReference>
<feature type="transmembrane region" description="Helical" evidence="7">
    <location>
        <begin position="413"/>
        <end position="431"/>
    </location>
</feature>
<keyword evidence="5 7" id="KW-1133">Transmembrane helix</keyword>
<reference evidence="10" key="1">
    <citation type="journal article" date="2019" name="Int. J. Syst. Evol. Microbiol.">
        <title>The Global Catalogue of Microorganisms (GCM) 10K type strain sequencing project: providing services to taxonomists for standard genome sequencing and annotation.</title>
        <authorList>
            <consortium name="The Broad Institute Genomics Platform"/>
            <consortium name="The Broad Institute Genome Sequencing Center for Infectious Disease"/>
            <person name="Wu L."/>
            <person name="Ma J."/>
        </authorList>
    </citation>
    <scope>NUCLEOTIDE SEQUENCE [LARGE SCALE GENOMIC DNA]</scope>
    <source>
        <strain evidence="10">KCTC 22154</strain>
    </source>
</reference>
<evidence type="ECO:0000256" key="7">
    <source>
        <dbReference type="SAM" id="Phobius"/>
    </source>
</evidence>
<feature type="transmembrane region" description="Helical" evidence="7">
    <location>
        <begin position="318"/>
        <end position="339"/>
    </location>
</feature>
<evidence type="ECO:0000259" key="8">
    <source>
        <dbReference type="SMART" id="SM00014"/>
    </source>
</evidence>
<evidence type="ECO:0000256" key="2">
    <source>
        <dbReference type="ARBA" id="ARBA00010792"/>
    </source>
</evidence>
<dbReference type="InterPro" id="IPR032818">
    <property type="entry name" value="DedA-like"/>
</dbReference>
<evidence type="ECO:0000313" key="10">
    <source>
        <dbReference type="Proteomes" id="UP000623776"/>
    </source>
</evidence>
<dbReference type="InterPro" id="IPR036938">
    <property type="entry name" value="PAP2/HPO_sf"/>
</dbReference>
<dbReference type="Gene3D" id="1.20.144.10">
    <property type="entry name" value="Phosphatidic acid phosphatase type 2/haloperoxidase"/>
    <property type="match status" value="1"/>
</dbReference>
<feature type="transmembrane region" description="Helical" evidence="7">
    <location>
        <begin position="179"/>
        <end position="198"/>
    </location>
</feature>
<sequence>MAIVDTLLSLTLSPPLLLLLVLGIALVESLALIGLLVPGVVLMTAAATLAGHQGLDLPWLIGAAFIGAIIGDSVSYYLGYRHREAVLSRWPLSLHPEWVGRGARFFERYGVYSVFIGRFVGPVRPVIPLVAGMMQMPARTFAWANITSAALWAPAYVLPGYLVGHTWQQRLNLPTNVEMAVILIAATVVVLAVVFSWGRAQVDRQGRIYFALARIVRRIPIMRRPWLAMSRSGEVPLGSLLLLITAITGASAWTLYVMHHVTPLTVDLEAQRLFDWLDSPWLAHASLLLAMIGDKAGIVALVSPWACWLLVVKRFDALLHGALALGGIALINTAGKALFARARPTTPDHLTGSYAYPSAHTSTWVVMIGLAAAVMAARLPRQRRAWVYWMAIVVTLPMALSRLALGVHWLSDLVGGALMGLVVCALVQLNWQRRYRTPLPPIPWVTLTGASLLLVSARMLLFGPI</sequence>
<accession>A0A8H9I3W1</accession>
<dbReference type="SUPFAM" id="SSF48317">
    <property type="entry name" value="Acid phosphatase/Vanadium-dependent haloperoxidase"/>
    <property type="match status" value="1"/>
</dbReference>
<feature type="transmembrane region" description="Helical" evidence="7">
    <location>
        <begin position="141"/>
        <end position="159"/>
    </location>
</feature>
<dbReference type="PANTHER" id="PTHR30353:SF15">
    <property type="entry name" value="INNER MEMBRANE PROTEIN YABI"/>
    <property type="match status" value="1"/>
</dbReference>
<feature type="transmembrane region" description="Helical" evidence="7">
    <location>
        <begin position="16"/>
        <end position="37"/>
    </location>
</feature>
<feature type="transmembrane region" description="Helical" evidence="7">
    <location>
        <begin position="57"/>
        <end position="79"/>
    </location>
</feature>
<comment type="subcellular location">
    <subcellularLocation>
        <location evidence="1">Cell membrane</location>
        <topology evidence="1">Multi-pass membrane protein</topology>
    </subcellularLocation>
</comment>
<dbReference type="Proteomes" id="UP000623776">
    <property type="component" value="Unassembled WGS sequence"/>
</dbReference>
<protein>
    <recommendedName>
        <fullName evidence="8">Phosphatidic acid phosphatase type 2/haloperoxidase domain-containing protein</fullName>
    </recommendedName>
</protein>
<feature type="transmembrane region" description="Helical" evidence="7">
    <location>
        <begin position="386"/>
        <end position="407"/>
    </location>
</feature>
<dbReference type="PANTHER" id="PTHR30353">
    <property type="entry name" value="INNER MEMBRANE PROTEIN DEDA-RELATED"/>
    <property type="match status" value="1"/>
</dbReference>
<evidence type="ECO:0000256" key="1">
    <source>
        <dbReference type="ARBA" id="ARBA00004651"/>
    </source>
</evidence>
<evidence type="ECO:0000256" key="4">
    <source>
        <dbReference type="ARBA" id="ARBA00022692"/>
    </source>
</evidence>
<keyword evidence="4 7" id="KW-0812">Transmembrane</keyword>